<dbReference type="Pfam" id="PF08240">
    <property type="entry name" value="ADH_N"/>
    <property type="match status" value="1"/>
</dbReference>
<evidence type="ECO:0000259" key="6">
    <source>
        <dbReference type="Pfam" id="PF00107"/>
    </source>
</evidence>
<dbReference type="InterPro" id="IPR011032">
    <property type="entry name" value="GroES-like_sf"/>
</dbReference>
<evidence type="ECO:0000256" key="2">
    <source>
        <dbReference type="ARBA" id="ARBA00008072"/>
    </source>
</evidence>
<dbReference type="GO" id="GO:0005737">
    <property type="term" value="C:cytoplasm"/>
    <property type="evidence" value="ECO:0007669"/>
    <property type="project" value="TreeGrafter"/>
</dbReference>
<keyword evidence="5" id="KW-0560">Oxidoreductase</keyword>
<dbReference type="SUPFAM" id="SSF50129">
    <property type="entry name" value="GroES-like"/>
    <property type="match status" value="1"/>
</dbReference>
<dbReference type="InterPro" id="IPR013149">
    <property type="entry name" value="ADH-like_C"/>
</dbReference>
<dbReference type="Pfam" id="PF00107">
    <property type="entry name" value="ADH_zinc_N"/>
    <property type="match status" value="1"/>
</dbReference>
<dbReference type="PANTHER" id="PTHR42940:SF8">
    <property type="entry name" value="VACUOLAR PROTEIN SORTING-ASSOCIATED PROTEIN 11"/>
    <property type="match status" value="1"/>
</dbReference>
<dbReference type="GO" id="GO:0046872">
    <property type="term" value="F:metal ion binding"/>
    <property type="evidence" value="ECO:0007669"/>
    <property type="project" value="UniProtKB-KW"/>
</dbReference>
<name>A0A6J6P7M4_9ZZZZ</name>
<dbReference type="InterPro" id="IPR036291">
    <property type="entry name" value="NAD(P)-bd_dom_sf"/>
</dbReference>
<proteinExistence type="inferred from homology"/>
<evidence type="ECO:0000313" key="8">
    <source>
        <dbReference type="EMBL" id="CAB4692344.1"/>
    </source>
</evidence>
<gene>
    <name evidence="8" type="ORF">UFOPK2625_00046</name>
</gene>
<dbReference type="EMBL" id="CAEZXZ010000003">
    <property type="protein sequence ID" value="CAB4692344.1"/>
    <property type="molecule type" value="Genomic_DNA"/>
</dbReference>
<keyword evidence="4" id="KW-0862">Zinc</keyword>
<evidence type="ECO:0000256" key="3">
    <source>
        <dbReference type="ARBA" id="ARBA00022723"/>
    </source>
</evidence>
<dbReference type="GO" id="GO:0004022">
    <property type="term" value="F:alcohol dehydrogenase (NAD+) activity"/>
    <property type="evidence" value="ECO:0007669"/>
    <property type="project" value="TreeGrafter"/>
</dbReference>
<feature type="domain" description="Alcohol dehydrogenase-like C-terminal" evidence="6">
    <location>
        <begin position="168"/>
        <end position="284"/>
    </location>
</feature>
<dbReference type="SUPFAM" id="SSF51735">
    <property type="entry name" value="NAD(P)-binding Rossmann-fold domains"/>
    <property type="match status" value="1"/>
</dbReference>
<sequence length="324" mass="33837">MRAAILTAPGTPLAIREIPTPTPGTGEVVVDVLACGVCHSDLHAAAGDYPTALPITLGHEVAAMHPELGPVLVYACWGCRKPDCWACSSNQEMICPNATEAGLFRDGGYAEKMLVPDECYLIPIGDLDPARTAPLACGGLTAYRAVDHTLATLAAVPHPRALVIGAGGLGQFGLQFAKIRSDAEVVVVDASPEKRALALTLGADAAVAPGEVEGTFNAVIDFVGAEQTLQTARDHVARQGIAVVVGLYGGAVPFGFGLVPHEARFMSSIWGTRDQLADLIALAQQHDLHSEIEVVALEDAQVAHDRLHRGEVSGRFVIVPGAPT</sequence>
<comment type="cofactor">
    <cofactor evidence="1">
        <name>Zn(2+)</name>
        <dbReference type="ChEBI" id="CHEBI:29105"/>
    </cofactor>
</comment>
<keyword evidence="3" id="KW-0479">Metal-binding</keyword>
<dbReference type="AlphaFoldDB" id="A0A6J6P7M4"/>
<evidence type="ECO:0000256" key="4">
    <source>
        <dbReference type="ARBA" id="ARBA00022833"/>
    </source>
</evidence>
<comment type="similarity">
    <text evidence="2">Belongs to the zinc-containing alcohol dehydrogenase family.</text>
</comment>
<evidence type="ECO:0000259" key="7">
    <source>
        <dbReference type="Pfam" id="PF08240"/>
    </source>
</evidence>
<dbReference type="InterPro" id="IPR013154">
    <property type="entry name" value="ADH-like_N"/>
</dbReference>
<dbReference type="Gene3D" id="3.90.180.10">
    <property type="entry name" value="Medium-chain alcohol dehydrogenases, catalytic domain"/>
    <property type="match status" value="1"/>
</dbReference>
<accession>A0A6J6P7M4</accession>
<protein>
    <submittedName>
        <fullName evidence="8">Unannotated protein</fullName>
    </submittedName>
</protein>
<feature type="domain" description="Alcohol dehydrogenase-like N-terminal" evidence="7">
    <location>
        <begin position="25"/>
        <end position="123"/>
    </location>
</feature>
<evidence type="ECO:0000256" key="5">
    <source>
        <dbReference type="ARBA" id="ARBA00023002"/>
    </source>
</evidence>
<evidence type="ECO:0000256" key="1">
    <source>
        <dbReference type="ARBA" id="ARBA00001947"/>
    </source>
</evidence>
<dbReference type="PANTHER" id="PTHR42940">
    <property type="entry name" value="ALCOHOL DEHYDROGENASE 1-RELATED"/>
    <property type="match status" value="1"/>
</dbReference>
<organism evidence="8">
    <name type="scientific">freshwater metagenome</name>
    <dbReference type="NCBI Taxonomy" id="449393"/>
    <lineage>
        <taxon>unclassified sequences</taxon>
        <taxon>metagenomes</taxon>
        <taxon>ecological metagenomes</taxon>
    </lineage>
</organism>
<reference evidence="8" key="1">
    <citation type="submission" date="2020-05" db="EMBL/GenBank/DDBJ databases">
        <authorList>
            <person name="Chiriac C."/>
            <person name="Salcher M."/>
            <person name="Ghai R."/>
            <person name="Kavagutti S V."/>
        </authorList>
    </citation>
    <scope>NUCLEOTIDE SEQUENCE</scope>
</reference>
<dbReference type="Gene3D" id="3.40.50.720">
    <property type="entry name" value="NAD(P)-binding Rossmann-like Domain"/>
    <property type="match status" value="1"/>
</dbReference>